<dbReference type="InterPro" id="IPR041916">
    <property type="entry name" value="Anti_sigma_zinc_sf"/>
</dbReference>
<dbReference type="EMBL" id="FOYL01000002">
    <property type="protein sequence ID" value="SFR05464.1"/>
    <property type="molecule type" value="Genomic_DNA"/>
</dbReference>
<keyword evidence="5" id="KW-0863">Zinc-finger</keyword>
<dbReference type="InterPro" id="IPR027383">
    <property type="entry name" value="Znf_put"/>
</dbReference>
<proteinExistence type="predicted"/>
<evidence type="ECO:0000256" key="3">
    <source>
        <dbReference type="SAM" id="Phobius"/>
    </source>
</evidence>
<keyword evidence="5" id="KW-0479">Metal-binding</keyword>
<keyword evidence="3" id="KW-0812">Transmembrane</keyword>
<keyword evidence="2" id="KW-0804">Transcription</keyword>
<keyword evidence="6" id="KW-1185">Reference proteome</keyword>
<dbReference type="GO" id="GO:0008270">
    <property type="term" value="F:zinc ion binding"/>
    <property type="evidence" value="ECO:0007669"/>
    <property type="project" value="UniProtKB-KW"/>
</dbReference>
<dbReference type="Pfam" id="PF13490">
    <property type="entry name" value="zf-HC2"/>
    <property type="match status" value="1"/>
</dbReference>
<keyword evidence="1" id="KW-0805">Transcription regulation</keyword>
<evidence type="ECO:0000259" key="4">
    <source>
        <dbReference type="Pfam" id="PF13490"/>
    </source>
</evidence>
<keyword evidence="3" id="KW-1133">Transmembrane helix</keyword>
<organism evidence="5 6">
    <name type="scientific">Lentzea waywayandensis</name>
    <dbReference type="NCBI Taxonomy" id="84724"/>
    <lineage>
        <taxon>Bacteria</taxon>
        <taxon>Bacillati</taxon>
        <taxon>Actinomycetota</taxon>
        <taxon>Actinomycetes</taxon>
        <taxon>Pseudonocardiales</taxon>
        <taxon>Pseudonocardiaceae</taxon>
        <taxon>Lentzea</taxon>
    </lineage>
</organism>
<keyword evidence="5" id="KW-0862">Zinc</keyword>
<sequence>MNAPDPFREWDGAYVLGSLSTSDRLAYEQHLAQCASCEREVCGLAGVTGLLSRVPVAWAVQSLDTDPEVPAAVLPRLVRAVRRRHLVVTAATVLVAAVTGAVLAALFCCYL</sequence>
<dbReference type="Proteomes" id="UP000198583">
    <property type="component" value="Unassembled WGS sequence"/>
</dbReference>
<dbReference type="AlphaFoldDB" id="A0A1I6DJ50"/>
<evidence type="ECO:0000256" key="2">
    <source>
        <dbReference type="ARBA" id="ARBA00023163"/>
    </source>
</evidence>
<protein>
    <submittedName>
        <fullName evidence="5">Putative zinc-finger</fullName>
    </submittedName>
</protein>
<evidence type="ECO:0000313" key="5">
    <source>
        <dbReference type="EMBL" id="SFR05464.1"/>
    </source>
</evidence>
<feature type="domain" description="Putative zinc-finger" evidence="4">
    <location>
        <begin position="12"/>
        <end position="37"/>
    </location>
</feature>
<name>A0A1I6DJ50_9PSEU</name>
<dbReference type="OrthoDB" id="5185837at2"/>
<evidence type="ECO:0000313" key="6">
    <source>
        <dbReference type="Proteomes" id="UP000198583"/>
    </source>
</evidence>
<accession>A0A1I6DJ50</accession>
<dbReference type="RefSeq" id="WP_093589910.1">
    <property type="nucleotide sequence ID" value="NZ_FOYL01000002.1"/>
</dbReference>
<evidence type="ECO:0000256" key="1">
    <source>
        <dbReference type="ARBA" id="ARBA00023015"/>
    </source>
</evidence>
<dbReference type="Gene3D" id="1.10.10.1320">
    <property type="entry name" value="Anti-sigma factor, zinc-finger domain"/>
    <property type="match status" value="1"/>
</dbReference>
<reference evidence="6" key="1">
    <citation type="submission" date="2016-10" db="EMBL/GenBank/DDBJ databases">
        <authorList>
            <person name="Varghese N."/>
            <person name="Submissions S."/>
        </authorList>
    </citation>
    <scope>NUCLEOTIDE SEQUENCE [LARGE SCALE GENOMIC DNA]</scope>
    <source>
        <strain evidence="6">DSM 44232</strain>
    </source>
</reference>
<gene>
    <name evidence="5" type="ORF">SAMN04488564_102821</name>
</gene>
<feature type="transmembrane region" description="Helical" evidence="3">
    <location>
        <begin position="86"/>
        <end position="107"/>
    </location>
</feature>
<dbReference type="STRING" id="84724.SAMN04488564_102821"/>
<keyword evidence="3" id="KW-0472">Membrane</keyword>